<dbReference type="InterPro" id="IPR001694">
    <property type="entry name" value="NADH_UbQ_OxRdtase_su1/FPO"/>
</dbReference>
<reference evidence="6" key="1">
    <citation type="journal article" date="2021" name="Front. Mar. Sci.">
        <title>Molecular phylogenetic and evolutionary analyses of Euplotes species living in freshwater and marine habitats: a mitogenomic perspective.</title>
        <authorList>
            <person name="Huang N."/>
            <person name="Chen S."/>
            <person name="Miao M."/>
        </authorList>
    </citation>
    <scope>NUCLEOTIDE SEQUENCE</scope>
</reference>
<evidence type="ECO:0000256" key="5">
    <source>
        <dbReference type="SAM" id="Phobius"/>
    </source>
</evidence>
<evidence type="ECO:0000313" key="6">
    <source>
        <dbReference type="EMBL" id="QTT61047.1"/>
    </source>
</evidence>
<dbReference type="Pfam" id="PF00146">
    <property type="entry name" value="NADHdh"/>
    <property type="match status" value="1"/>
</dbReference>
<keyword evidence="2 5" id="KW-0812">Transmembrane</keyword>
<evidence type="ECO:0000256" key="4">
    <source>
        <dbReference type="ARBA" id="ARBA00023136"/>
    </source>
</evidence>
<proteinExistence type="predicted"/>
<dbReference type="EMBL" id="MT665958">
    <property type="protein sequence ID" value="QTT61047.1"/>
    <property type="molecule type" value="Genomic_DNA"/>
</dbReference>
<feature type="transmembrane region" description="Helical" evidence="5">
    <location>
        <begin position="93"/>
        <end position="110"/>
    </location>
</feature>
<keyword evidence="4 5" id="KW-0472">Membrane</keyword>
<protein>
    <submittedName>
        <fullName evidence="6">NADH dehydrogenase subunit 1b</fullName>
    </submittedName>
</protein>
<dbReference type="GO" id="GO:0016020">
    <property type="term" value="C:membrane"/>
    <property type="evidence" value="ECO:0007669"/>
    <property type="project" value="UniProtKB-SubCell"/>
</dbReference>
<gene>
    <name evidence="6" type="primary">nad1b</name>
</gene>
<geneLocation type="mitochondrion" evidence="6"/>
<accession>A0A8A9WN61</accession>
<evidence type="ECO:0000256" key="1">
    <source>
        <dbReference type="ARBA" id="ARBA00004141"/>
    </source>
</evidence>
<evidence type="ECO:0000256" key="3">
    <source>
        <dbReference type="ARBA" id="ARBA00022989"/>
    </source>
</evidence>
<comment type="subcellular location">
    <subcellularLocation>
        <location evidence="1">Membrane</location>
        <topology evidence="1">Multi-pass membrane protein</topology>
    </subcellularLocation>
</comment>
<feature type="transmembrane region" description="Helical" evidence="5">
    <location>
        <begin position="45"/>
        <end position="73"/>
    </location>
</feature>
<dbReference type="AlphaFoldDB" id="A0A8A9WN61"/>
<evidence type="ECO:0000256" key="2">
    <source>
        <dbReference type="ARBA" id="ARBA00022692"/>
    </source>
</evidence>
<organism evidence="6">
    <name type="scientific">Euplotes aediculatus</name>
    <name type="common">Ciliate</name>
    <dbReference type="NCBI Taxonomy" id="5940"/>
    <lineage>
        <taxon>Eukaryota</taxon>
        <taxon>Sar</taxon>
        <taxon>Alveolata</taxon>
        <taxon>Ciliophora</taxon>
        <taxon>Intramacronucleata</taxon>
        <taxon>Spirotrichea</taxon>
        <taxon>Hypotrichia</taxon>
        <taxon>Euplotida</taxon>
        <taxon>Euplotidae</taxon>
        <taxon>Euplotes</taxon>
    </lineage>
</organism>
<keyword evidence="3 5" id="KW-1133">Transmembrane helix</keyword>
<sequence>MYHVLMFGVRLIMVWYQVIDVIRGNHFKLDWILWLNLCLQKSNSYFIYILLPFNLTFIYVLKFLLALFFLIFIRAGLPRYRYDYLTKLGWTKFLLLTLSLLICYYFCLFLW</sequence>
<keyword evidence="6" id="KW-0496">Mitochondrion</keyword>
<name>A0A8A9WN61_EUPAE</name>